<accession>A0A0P0XQR8</accession>
<organism evidence="1 2">
    <name type="scientific">Oryza sativa subsp. japonica</name>
    <name type="common">Rice</name>
    <dbReference type="NCBI Taxonomy" id="39947"/>
    <lineage>
        <taxon>Eukaryota</taxon>
        <taxon>Viridiplantae</taxon>
        <taxon>Streptophyta</taxon>
        <taxon>Embryophyta</taxon>
        <taxon>Tracheophyta</taxon>
        <taxon>Spermatophyta</taxon>
        <taxon>Magnoliopsida</taxon>
        <taxon>Liliopsida</taxon>
        <taxon>Poales</taxon>
        <taxon>Poaceae</taxon>
        <taxon>BOP clade</taxon>
        <taxon>Oryzoideae</taxon>
        <taxon>Oryzeae</taxon>
        <taxon>Oryzinae</taxon>
        <taxon>Oryza</taxon>
        <taxon>Oryza sativa</taxon>
    </lineage>
</organism>
<keyword evidence="2" id="KW-1185">Reference proteome</keyword>
<dbReference type="PaxDb" id="39947-A0A0P0XQR8"/>
<protein>
    <submittedName>
        <fullName evidence="1">Os09g0529801 protein</fullName>
    </submittedName>
</protein>
<name>A0A0P0XQR8_ORYSJ</name>
<dbReference type="Proteomes" id="UP000059680">
    <property type="component" value="Chromosome 9"/>
</dbReference>
<sequence>MVEHGSNSLDMSANSFGMKHMLKLSEFDMHQDFYMVGGTMMRRTPSHRRSLAAGIIDGANVASTIARRMPPSGCAIGVVGAASRASPVKRRLAMQRASTMTAMRCI</sequence>
<evidence type="ECO:0000313" key="1">
    <source>
        <dbReference type="EMBL" id="BAT09084.1"/>
    </source>
</evidence>
<reference evidence="1 2" key="2">
    <citation type="journal article" date="2013" name="Plant Cell Physiol.">
        <title>Rice Annotation Project Database (RAP-DB): an integrative and interactive database for rice genomics.</title>
        <authorList>
            <person name="Sakai H."/>
            <person name="Lee S.S."/>
            <person name="Tanaka T."/>
            <person name="Numa H."/>
            <person name="Kim J."/>
            <person name="Kawahara Y."/>
            <person name="Wakimoto H."/>
            <person name="Yang C.C."/>
            <person name="Iwamoto M."/>
            <person name="Abe T."/>
            <person name="Yamada Y."/>
            <person name="Muto A."/>
            <person name="Inokuchi H."/>
            <person name="Ikemura T."/>
            <person name="Matsumoto T."/>
            <person name="Sasaki T."/>
            <person name="Itoh T."/>
        </authorList>
    </citation>
    <scope>NUCLEOTIDE SEQUENCE [LARGE SCALE GENOMIC DNA]</scope>
    <source>
        <strain evidence="2">cv. Nipponbare</strain>
    </source>
</reference>
<dbReference type="AlphaFoldDB" id="A0A0P0XQR8"/>
<proteinExistence type="predicted"/>
<evidence type="ECO:0000313" key="2">
    <source>
        <dbReference type="Proteomes" id="UP000059680"/>
    </source>
</evidence>
<reference evidence="1 2" key="3">
    <citation type="journal article" date="2013" name="Rice">
        <title>Improvement of the Oryza sativa Nipponbare reference genome using next generation sequence and optical map data.</title>
        <authorList>
            <person name="Kawahara Y."/>
            <person name="de la Bastide M."/>
            <person name="Hamilton J.P."/>
            <person name="Kanamori H."/>
            <person name="McCombie W.R."/>
            <person name="Ouyang S."/>
            <person name="Schwartz D.C."/>
            <person name="Tanaka T."/>
            <person name="Wu J."/>
            <person name="Zhou S."/>
            <person name="Childs K.L."/>
            <person name="Davidson R.M."/>
            <person name="Lin H."/>
            <person name="Quesada-Ocampo L."/>
            <person name="Vaillancourt B."/>
            <person name="Sakai H."/>
            <person name="Lee S.S."/>
            <person name="Kim J."/>
            <person name="Numa H."/>
            <person name="Itoh T."/>
            <person name="Buell C.R."/>
            <person name="Matsumoto T."/>
        </authorList>
    </citation>
    <scope>NUCLEOTIDE SEQUENCE [LARGE SCALE GENOMIC DNA]</scope>
    <source>
        <strain evidence="2">cv. Nipponbare</strain>
    </source>
</reference>
<dbReference type="EMBL" id="AP014965">
    <property type="protein sequence ID" value="BAT09084.1"/>
    <property type="molecule type" value="Genomic_DNA"/>
</dbReference>
<dbReference type="InParanoid" id="A0A0P0XQR8"/>
<reference evidence="2" key="1">
    <citation type="journal article" date="2005" name="Nature">
        <title>The map-based sequence of the rice genome.</title>
        <authorList>
            <consortium name="International rice genome sequencing project (IRGSP)"/>
            <person name="Matsumoto T."/>
            <person name="Wu J."/>
            <person name="Kanamori H."/>
            <person name="Katayose Y."/>
            <person name="Fujisawa M."/>
            <person name="Namiki N."/>
            <person name="Mizuno H."/>
            <person name="Yamamoto K."/>
            <person name="Antonio B.A."/>
            <person name="Baba T."/>
            <person name="Sakata K."/>
            <person name="Nagamura Y."/>
            <person name="Aoki H."/>
            <person name="Arikawa K."/>
            <person name="Arita K."/>
            <person name="Bito T."/>
            <person name="Chiden Y."/>
            <person name="Fujitsuka N."/>
            <person name="Fukunaka R."/>
            <person name="Hamada M."/>
            <person name="Harada C."/>
            <person name="Hayashi A."/>
            <person name="Hijishita S."/>
            <person name="Honda M."/>
            <person name="Hosokawa S."/>
            <person name="Ichikawa Y."/>
            <person name="Idonuma A."/>
            <person name="Iijima M."/>
            <person name="Ikeda M."/>
            <person name="Ikeno M."/>
            <person name="Ito K."/>
            <person name="Ito S."/>
            <person name="Ito T."/>
            <person name="Ito Y."/>
            <person name="Ito Y."/>
            <person name="Iwabuchi A."/>
            <person name="Kamiya K."/>
            <person name="Karasawa W."/>
            <person name="Kurita K."/>
            <person name="Katagiri S."/>
            <person name="Kikuta A."/>
            <person name="Kobayashi H."/>
            <person name="Kobayashi N."/>
            <person name="Machita K."/>
            <person name="Maehara T."/>
            <person name="Masukawa M."/>
            <person name="Mizubayashi T."/>
            <person name="Mukai Y."/>
            <person name="Nagasaki H."/>
            <person name="Nagata Y."/>
            <person name="Naito S."/>
            <person name="Nakashima M."/>
            <person name="Nakama Y."/>
            <person name="Nakamichi Y."/>
            <person name="Nakamura M."/>
            <person name="Meguro A."/>
            <person name="Negishi M."/>
            <person name="Ohta I."/>
            <person name="Ohta T."/>
            <person name="Okamoto M."/>
            <person name="Ono N."/>
            <person name="Saji S."/>
            <person name="Sakaguchi M."/>
            <person name="Sakai K."/>
            <person name="Shibata M."/>
            <person name="Shimokawa T."/>
            <person name="Song J."/>
            <person name="Takazaki Y."/>
            <person name="Terasawa K."/>
            <person name="Tsugane M."/>
            <person name="Tsuji K."/>
            <person name="Ueda S."/>
            <person name="Waki K."/>
            <person name="Yamagata H."/>
            <person name="Yamamoto M."/>
            <person name="Yamamoto S."/>
            <person name="Yamane H."/>
            <person name="Yoshiki S."/>
            <person name="Yoshihara R."/>
            <person name="Yukawa K."/>
            <person name="Zhong H."/>
            <person name="Yano M."/>
            <person name="Yuan Q."/>
            <person name="Ouyang S."/>
            <person name="Liu J."/>
            <person name="Jones K.M."/>
            <person name="Gansberger K."/>
            <person name="Moffat K."/>
            <person name="Hill J."/>
            <person name="Bera J."/>
            <person name="Fadrosh D."/>
            <person name="Jin S."/>
            <person name="Johri S."/>
            <person name="Kim M."/>
            <person name="Overton L."/>
            <person name="Reardon M."/>
            <person name="Tsitrin T."/>
            <person name="Vuong H."/>
            <person name="Weaver B."/>
            <person name="Ciecko A."/>
            <person name="Tallon L."/>
            <person name="Jackson J."/>
            <person name="Pai G."/>
            <person name="Aken S.V."/>
            <person name="Utterback T."/>
            <person name="Reidmuller S."/>
            <person name="Feldblyum T."/>
            <person name="Hsiao J."/>
            <person name="Zismann V."/>
            <person name="Iobst S."/>
            <person name="de Vazeille A.R."/>
            <person name="Buell C.R."/>
            <person name="Ying K."/>
            <person name="Li Y."/>
            <person name="Lu T."/>
            <person name="Huang Y."/>
            <person name="Zhao Q."/>
            <person name="Feng Q."/>
            <person name="Zhang L."/>
            <person name="Zhu J."/>
            <person name="Weng Q."/>
            <person name="Mu J."/>
            <person name="Lu Y."/>
            <person name="Fan D."/>
            <person name="Liu Y."/>
            <person name="Guan J."/>
            <person name="Zhang Y."/>
            <person name="Yu S."/>
            <person name="Liu X."/>
            <person name="Zhang Y."/>
            <person name="Hong G."/>
            <person name="Han B."/>
            <person name="Choisne N."/>
            <person name="Demange N."/>
            <person name="Orjeda G."/>
            <person name="Samain S."/>
            <person name="Cattolico L."/>
            <person name="Pelletier E."/>
            <person name="Couloux A."/>
            <person name="Segurens B."/>
            <person name="Wincker P."/>
            <person name="D'Hont A."/>
            <person name="Scarpelli C."/>
            <person name="Weissenbach J."/>
            <person name="Salanoubat M."/>
            <person name="Quetier F."/>
            <person name="Yu Y."/>
            <person name="Kim H.R."/>
            <person name="Rambo T."/>
            <person name="Currie J."/>
            <person name="Collura K."/>
            <person name="Luo M."/>
            <person name="Yang T."/>
            <person name="Ammiraju J.S.S."/>
            <person name="Engler F."/>
            <person name="Soderlund C."/>
            <person name="Wing R.A."/>
            <person name="Palmer L.E."/>
            <person name="de la Bastide M."/>
            <person name="Spiegel L."/>
            <person name="Nascimento L."/>
            <person name="Zutavern T."/>
            <person name="O'Shaughnessy A."/>
            <person name="Dike S."/>
            <person name="Dedhia N."/>
            <person name="Preston R."/>
            <person name="Balija V."/>
            <person name="McCombie W.R."/>
            <person name="Chow T."/>
            <person name="Chen H."/>
            <person name="Chung M."/>
            <person name="Chen C."/>
            <person name="Shaw J."/>
            <person name="Wu H."/>
            <person name="Hsiao K."/>
            <person name="Chao Y."/>
            <person name="Chu M."/>
            <person name="Cheng C."/>
            <person name="Hour A."/>
            <person name="Lee P."/>
            <person name="Lin S."/>
            <person name="Lin Y."/>
            <person name="Liou J."/>
            <person name="Liu S."/>
            <person name="Hsing Y."/>
            <person name="Raghuvanshi S."/>
            <person name="Mohanty A."/>
            <person name="Bharti A.K."/>
            <person name="Gaur A."/>
            <person name="Gupta V."/>
            <person name="Kumar D."/>
            <person name="Ravi V."/>
            <person name="Vij S."/>
            <person name="Kapur A."/>
            <person name="Khurana P."/>
            <person name="Khurana P."/>
            <person name="Khurana J.P."/>
            <person name="Tyagi A.K."/>
            <person name="Gaikwad K."/>
            <person name="Singh A."/>
            <person name="Dalal V."/>
            <person name="Srivastava S."/>
            <person name="Dixit A."/>
            <person name="Pal A.K."/>
            <person name="Ghazi I.A."/>
            <person name="Yadav M."/>
            <person name="Pandit A."/>
            <person name="Bhargava A."/>
            <person name="Sureshbabu K."/>
            <person name="Batra K."/>
            <person name="Sharma T.R."/>
            <person name="Mohapatra T."/>
            <person name="Singh N.K."/>
            <person name="Messing J."/>
            <person name="Nelson A.B."/>
            <person name="Fuks G."/>
            <person name="Kavchok S."/>
            <person name="Keizer G."/>
            <person name="Linton E."/>
            <person name="Llaca V."/>
            <person name="Song R."/>
            <person name="Tanyolac B."/>
            <person name="Young S."/>
            <person name="Ho-Il K."/>
            <person name="Hahn J.H."/>
            <person name="Sangsakoo G."/>
            <person name="Vanavichit A."/>
            <person name="de Mattos Luiz.A.T."/>
            <person name="Zimmer P.D."/>
            <person name="Malone G."/>
            <person name="Dellagostin O."/>
            <person name="de Oliveira A.C."/>
            <person name="Bevan M."/>
            <person name="Bancroft I."/>
            <person name="Minx P."/>
            <person name="Cordum H."/>
            <person name="Wilson R."/>
            <person name="Cheng Z."/>
            <person name="Jin W."/>
            <person name="Jiang J."/>
            <person name="Leong S.A."/>
            <person name="Iwama H."/>
            <person name="Gojobori T."/>
            <person name="Itoh T."/>
            <person name="Niimura Y."/>
            <person name="Fujii Y."/>
            <person name="Habara T."/>
            <person name="Sakai H."/>
            <person name="Sato Y."/>
            <person name="Wilson G."/>
            <person name="Kumar K."/>
            <person name="McCouch S."/>
            <person name="Juretic N."/>
            <person name="Hoen D."/>
            <person name="Wright S."/>
            <person name="Bruskiewich R."/>
            <person name="Bureau T."/>
            <person name="Miyao A."/>
            <person name="Hirochika H."/>
            <person name="Nishikawa T."/>
            <person name="Kadowaki K."/>
            <person name="Sugiura M."/>
            <person name="Burr B."/>
            <person name="Sasaki T."/>
        </authorList>
    </citation>
    <scope>NUCLEOTIDE SEQUENCE [LARGE SCALE GENOMIC DNA]</scope>
    <source>
        <strain evidence="2">cv. Nipponbare</strain>
    </source>
</reference>
<gene>
    <name evidence="1" type="ordered locus">Os09g0529801</name>
    <name evidence="1" type="ORF">OSNPB_090529801</name>
</gene>